<accession>X6MHM7</accession>
<proteinExistence type="predicted"/>
<evidence type="ECO:0000256" key="1">
    <source>
        <dbReference type="SAM" id="MobiDB-lite"/>
    </source>
</evidence>
<keyword evidence="3" id="KW-1185">Reference proteome</keyword>
<organism evidence="2 3">
    <name type="scientific">Reticulomyxa filosa</name>
    <dbReference type="NCBI Taxonomy" id="46433"/>
    <lineage>
        <taxon>Eukaryota</taxon>
        <taxon>Sar</taxon>
        <taxon>Rhizaria</taxon>
        <taxon>Retaria</taxon>
        <taxon>Foraminifera</taxon>
        <taxon>Monothalamids</taxon>
        <taxon>Reticulomyxidae</taxon>
        <taxon>Reticulomyxa</taxon>
    </lineage>
</organism>
<name>X6MHM7_RETFI</name>
<feature type="region of interest" description="Disordered" evidence="1">
    <location>
        <begin position="44"/>
        <end position="66"/>
    </location>
</feature>
<comment type="caution">
    <text evidence="2">The sequence shown here is derived from an EMBL/GenBank/DDBJ whole genome shotgun (WGS) entry which is preliminary data.</text>
</comment>
<dbReference type="EMBL" id="ASPP01020774">
    <property type="protein sequence ID" value="ETO13181.1"/>
    <property type="molecule type" value="Genomic_DNA"/>
</dbReference>
<evidence type="ECO:0000313" key="2">
    <source>
        <dbReference type="EMBL" id="ETO13181.1"/>
    </source>
</evidence>
<dbReference type="Proteomes" id="UP000023152">
    <property type="component" value="Unassembled WGS sequence"/>
</dbReference>
<gene>
    <name evidence="2" type="ORF">RFI_24195</name>
</gene>
<feature type="compositionally biased region" description="Acidic residues" evidence="1">
    <location>
        <begin position="151"/>
        <end position="161"/>
    </location>
</feature>
<sequence>MTQYACFFICKICYNLTGTQRICTFDIFFACMLVKSVQKKKKKKEMATKKEGEIEESASPRRSRPLAKNYRGISLASLSETVEESNKLENVKALNATVSNVQPSENLIEINLQSKGQSKESSKELSELQIRMLEDFDKKEEEKAEQKKKEEEEEEEEENDDEKSGPFPRFHGEDVDRLMNFITHKMSQEKLVEKMSLLMAEFNKNTDKFMYGKTPKALTYELVHNCFHCRIKLDDFKTCEFTITMYAYSNNCFLLDIHELFGEHFTFNRFLQDFKSALQEHEIAKIPKFSQVFFLFIYFYFLE</sequence>
<reference evidence="2 3" key="1">
    <citation type="journal article" date="2013" name="Curr. Biol.">
        <title>The Genome of the Foraminiferan Reticulomyxa filosa.</title>
        <authorList>
            <person name="Glockner G."/>
            <person name="Hulsmann N."/>
            <person name="Schleicher M."/>
            <person name="Noegel A.A."/>
            <person name="Eichinger L."/>
            <person name="Gallinger C."/>
            <person name="Pawlowski J."/>
            <person name="Sierra R."/>
            <person name="Euteneuer U."/>
            <person name="Pillet L."/>
            <person name="Moustafa A."/>
            <person name="Platzer M."/>
            <person name="Groth M."/>
            <person name="Szafranski K."/>
            <person name="Schliwa M."/>
        </authorList>
    </citation>
    <scope>NUCLEOTIDE SEQUENCE [LARGE SCALE GENOMIC DNA]</scope>
</reference>
<evidence type="ECO:0000313" key="3">
    <source>
        <dbReference type="Proteomes" id="UP000023152"/>
    </source>
</evidence>
<dbReference type="AlphaFoldDB" id="X6MHM7"/>
<feature type="compositionally biased region" description="Basic and acidic residues" evidence="1">
    <location>
        <begin position="136"/>
        <end position="150"/>
    </location>
</feature>
<feature type="region of interest" description="Disordered" evidence="1">
    <location>
        <begin position="136"/>
        <end position="169"/>
    </location>
</feature>
<protein>
    <submittedName>
        <fullName evidence="2">Uncharacterized protein</fullName>
    </submittedName>
</protein>